<dbReference type="SUPFAM" id="SSF51351">
    <property type="entry name" value="Triosephosphate isomerase (TIM)"/>
    <property type="match status" value="1"/>
</dbReference>
<dbReference type="InterPro" id="IPR000652">
    <property type="entry name" value="Triosephosphate_isomerase"/>
</dbReference>
<dbReference type="GO" id="GO:0006094">
    <property type="term" value="P:gluconeogenesis"/>
    <property type="evidence" value="ECO:0007669"/>
    <property type="project" value="TreeGrafter"/>
</dbReference>
<dbReference type="PROSITE" id="PS00171">
    <property type="entry name" value="TIM_1"/>
    <property type="match status" value="1"/>
</dbReference>
<gene>
    <name evidence="2" type="ORF">OBE_10317</name>
</gene>
<accession>K1SAS7</accession>
<dbReference type="GO" id="GO:0019563">
    <property type="term" value="P:glycerol catabolic process"/>
    <property type="evidence" value="ECO:0007669"/>
    <property type="project" value="TreeGrafter"/>
</dbReference>
<dbReference type="AlphaFoldDB" id="K1SAS7"/>
<dbReference type="GO" id="GO:0006096">
    <property type="term" value="P:glycolytic process"/>
    <property type="evidence" value="ECO:0007669"/>
    <property type="project" value="TreeGrafter"/>
</dbReference>
<name>K1SAS7_9ZZZZ</name>
<feature type="non-terminal residue" evidence="2">
    <location>
        <position position="1"/>
    </location>
</feature>
<sequence>TKAALEAGLKPIVCVGELLWERECNITEEVIARQIKLDFFGISADDLKKCIIAYEPVWAIGTGKTATADQAEEVCAFIRATLAKLYGADVAETITIQYGGSMNAKNAEELLSKTNVDGGLIGGASLKAADFTTIIKAAVNG</sequence>
<dbReference type="PANTHER" id="PTHR21139:SF42">
    <property type="entry name" value="TRIOSEPHOSPHATE ISOMERASE"/>
    <property type="match status" value="1"/>
</dbReference>
<evidence type="ECO:0000313" key="2">
    <source>
        <dbReference type="EMBL" id="EKC57842.1"/>
    </source>
</evidence>
<reference evidence="2" key="1">
    <citation type="journal article" date="2013" name="Environ. Microbiol.">
        <title>Microbiota from the distal guts of lean and obese adolescents exhibit partial functional redundancy besides clear differences in community structure.</title>
        <authorList>
            <person name="Ferrer M."/>
            <person name="Ruiz A."/>
            <person name="Lanza F."/>
            <person name="Haange S.B."/>
            <person name="Oberbach A."/>
            <person name="Till H."/>
            <person name="Bargiela R."/>
            <person name="Campoy C."/>
            <person name="Segura M.T."/>
            <person name="Richter M."/>
            <person name="von Bergen M."/>
            <person name="Seifert J."/>
            <person name="Suarez A."/>
        </authorList>
    </citation>
    <scope>NUCLEOTIDE SEQUENCE</scope>
</reference>
<protein>
    <submittedName>
        <fullName evidence="2">Triose-phosphate isomerase</fullName>
    </submittedName>
</protein>
<proteinExistence type="predicted"/>
<dbReference type="Pfam" id="PF00121">
    <property type="entry name" value="TIM"/>
    <property type="match status" value="1"/>
</dbReference>
<evidence type="ECO:0000256" key="1">
    <source>
        <dbReference type="ARBA" id="ARBA00023235"/>
    </source>
</evidence>
<keyword evidence="1 2" id="KW-0413">Isomerase</keyword>
<dbReference type="CDD" id="cd00311">
    <property type="entry name" value="TIM"/>
    <property type="match status" value="1"/>
</dbReference>
<dbReference type="InterPro" id="IPR035990">
    <property type="entry name" value="TIM_sf"/>
</dbReference>
<dbReference type="GO" id="GO:0046166">
    <property type="term" value="P:glyceraldehyde-3-phosphate biosynthetic process"/>
    <property type="evidence" value="ECO:0007669"/>
    <property type="project" value="TreeGrafter"/>
</dbReference>
<dbReference type="Gene3D" id="3.20.20.70">
    <property type="entry name" value="Aldolase class I"/>
    <property type="match status" value="1"/>
</dbReference>
<dbReference type="EMBL" id="AJWZ01007107">
    <property type="protein sequence ID" value="EKC57842.1"/>
    <property type="molecule type" value="Genomic_DNA"/>
</dbReference>
<organism evidence="2">
    <name type="scientific">human gut metagenome</name>
    <dbReference type="NCBI Taxonomy" id="408170"/>
    <lineage>
        <taxon>unclassified sequences</taxon>
        <taxon>metagenomes</taxon>
        <taxon>organismal metagenomes</taxon>
    </lineage>
</organism>
<dbReference type="PANTHER" id="PTHR21139">
    <property type="entry name" value="TRIOSEPHOSPHATE ISOMERASE"/>
    <property type="match status" value="1"/>
</dbReference>
<dbReference type="InterPro" id="IPR020861">
    <property type="entry name" value="Triosephosphate_isomerase_AS"/>
</dbReference>
<dbReference type="InterPro" id="IPR013785">
    <property type="entry name" value="Aldolase_TIM"/>
</dbReference>
<dbReference type="GO" id="GO:0005829">
    <property type="term" value="C:cytosol"/>
    <property type="evidence" value="ECO:0007669"/>
    <property type="project" value="TreeGrafter"/>
</dbReference>
<dbReference type="GO" id="GO:0004807">
    <property type="term" value="F:triose-phosphate isomerase activity"/>
    <property type="evidence" value="ECO:0007669"/>
    <property type="project" value="InterPro"/>
</dbReference>
<comment type="caution">
    <text evidence="2">The sequence shown here is derived from an EMBL/GenBank/DDBJ whole genome shotgun (WGS) entry which is preliminary data.</text>
</comment>
<dbReference type="PROSITE" id="PS51440">
    <property type="entry name" value="TIM_2"/>
    <property type="match status" value="1"/>
</dbReference>